<dbReference type="Pfam" id="PF03466">
    <property type="entry name" value="LysR_substrate"/>
    <property type="match status" value="1"/>
</dbReference>
<gene>
    <name evidence="6" type="ORF">FKG95_14770</name>
</gene>
<dbReference type="PANTHER" id="PTHR30537:SF26">
    <property type="entry name" value="GLYCINE CLEAVAGE SYSTEM TRANSCRIPTIONAL ACTIVATOR"/>
    <property type="match status" value="1"/>
</dbReference>
<dbReference type="Gene3D" id="1.10.10.10">
    <property type="entry name" value="Winged helix-like DNA-binding domain superfamily/Winged helix DNA-binding domain"/>
    <property type="match status" value="1"/>
</dbReference>
<dbReference type="RefSeq" id="WP_142897114.1">
    <property type="nucleotide sequence ID" value="NZ_ML660055.1"/>
</dbReference>
<feature type="domain" description="HTH lysR-type" evidence="5">
    <location>
        <begin position="7"/>
        <end position="64"/>
    </location>
</feature>
<keyword evidence="4" id="KW-0804">Transcription</keyword>
<evidence type="ECO:0000256" key="2">
    <source>
        <dbReference type="ARBA" id="ARBA00023015"/>
    </source>
</evidence>
<sequence>MDWRKIPSLAGLRAFEAVARHRSYSAAARELNVTEAAVRQHLRGLEDFFGLSLVHRSGRGIALSDPGQKLAASVASGFQTLLSGIEDLQRDDALRPLKIALTPAFAENWLMPRLGRFWAEHPEIETELAPSLRLVDLKSDGVDLAIRYGHGSWPGTRAELLASAEYLVVATADFMAGRTAASLAELRDLPWLFEDSRREHQAWAAERGIDFHAAQNRFYPTNSLVLSAVRAGYGLSLQARALVERDLQAGTLIQVFSEDPGTLGYYMVTLPEPRAKLRVLLKWLKAAA</sequence>
<dbReference type="InterPro" id="IPR036388">
    <property type="entry name" value="WH-like_DNA-bd_sf"/>
</dbReference>
<evidence type="ECO:0000256" key="3">
    <source>
        <dbReference type="ARBA" id="ARBA00023125"/>
    </source>
</evidence>
<name>A0A545TRT6_9PROT</name>
<dbReference type="OrthoDB" id="9807765at2"/>
<evidence type="ECO:0000259" key="5">
    <source>
        <dbReference type="PROSITE" id="PS50931"/>
    </source>
</evidence>
<dbReference type="PROSITE" id="PS50931">
    <property type="entry name" value="HTH_LYSR"/>
    <property type="match status" value="1"/>
</dbReference>
<dbReference type="GO" id="GO:0003700">
    <property type="term" value="F:DNA-binding transcription factor activity"/>
    <property type="evidence" value="ECO:0007669"/>
    <property type="project" value="InterPro"/>
</dbReference>
<accession>A0A545TRT6</accession>
<dbReference type="InterPro" id="IPR005119">
    <property type="entry name" value="LysR_subst-bd"/>
</dbReference>
<evidence type="ECO:0000313" key="7">
    <source>
        <dbReference type="Proteomes" id="UP000315252"/>
    </source>
</evidence>
<evidence type="ECO:0000256" key="4">
    <source>
        <dbReference type="ARBA" id="ARBA00023163"/>
    </source>
</evidence>
<comment type="similarity">
    <text evidence="1">Belongs to the LysR transcriptional regulatory family.</text>
</comment>
<dbReference type="InterPro" id="IPR058163">
    <property type="entry name" value="LysR-type_TF_proteobact-type"/>
</dbReference>
<dbReference type="InterPro" id="IPR036390">
    <property type="entry name" value="WH_DNA-bd_sf"/>
</dbReference>
<dbReference type="GO" id="GO:0006351">
    <property type="term" value="P:DNA-templated transcription"/>
    <property type="evidence" value="ECO:0007669"/>
    <property type="project" value="TreeGrafter"/>
</dbReference>
<evidence type="ECO:0000256" key="1">
    <source>
        <dbReference type="ARBA" id="ARBA00009437"/>
    </source>
</evidence>
<protein>
    <submittedName>
        <fullName evidence="6">LysR family transcriptional regulator</fullName>
    </submittedName>
</protein>
<reference evidence="6 7" key="1">
    <citation type="submission" date="2019-06" db="EMBL/GenBank/DDBJ databases">
        <title>Whole genome sequence for Rhodospirillaceae sp. R148.</title>
        <authorList>
            <person name="Wang G."/>
        </authorList>
    </citation>
    <scope>NUCLEOTIDE SEQUENCE [LARGE SCALE GENOMIC DNA]</scope>
    <source>
        <strain evidence="6 7">R148</strain>
    </source>
</reference>
<dbReference type="PANTHER" id="PTHR30537">
    <property type="entry name" value="HTH-TYPE TRANSCRIPTIONAL REGULATOR"/>
    <property type="match status" value="1"/>
</dbReference>
<proteinExistence type="inferred from homology"/>
<dbReference type="InterPro" id="IPR000847">
    <property type="entry name" value="LysR_HTH_N"/>
</dbReference>
<dbReference type="SUPFAM" id="SSF46785">
    <property type="entry name" value="Winged helix' DNA-binding domain"/>
    <property type="match status" value="1"/>
</dbReference>
<dbReference type="Proteomes" id="UP000315252">
    <property type="component" value="Unassembled WGS sequence"/>
</dbReference>
<organism evidence="6 7">
    <name type="scientific">Denitrobaculum tricleocarpae</name>
    <dbReference type="NCBI Taxonomy" id="2591009"/>
    <lineage>
        <taxon>Bacteria</taxon>
        <taxon>Pseudomonadati</taxon>
        <taxon>Pseudomonadota</taxon>
        <taxon>Alphaproteobacteria</taxon>
        <taxon>Rhodospirillales</taxon>
        <taxon>Rhodospirillaceae</taxon>
        <taxon>Denitrobaculum</taxon>
    </lineage>
</organism>
<keyword evidence="7" id="KW-1185">Reference proteome</keyword>
<dbReference type="Pfam" id="PF00126">
    <property type="entry name" value="HTH_1"/>
    <property type="match status" value="1"/>
</dbReference>
<dbReference type="AlphaFoldDB" id="A0A545TRT6"/>
<keyword evidence="2" id="KW-0805">Transcription regulation</keyword>
<dbReference type="SUPFAM" id="SSF53850">
    <property type="entry name" value="Periplasmic binding protein-like II"/>
    <property type="match status" value="1"/>
</dbReference>
<dbReference type="GO" id="GO:0043565">
    <property type="term" value="F:sequence-specific DNA binding"/>
    <property type="evidence" value="ECO:0007669"/>
    <property type="project" value="TreeGrafter"/>
</dbReference>
<evidence type="ECO:0000313" key="6">
    <source>
        <dbReference type="EMBL" id="TQV79934.1"/>
    </source>
</evidence>
<keyword evidence="3" id="KW-0238">DNA-binding</keyword>
<dbReference type="EMBL" id="VHSH01000004">
    <property type="protein sequence ID" value="TQV79934.1"/>
    <property type="molecule type" value="Genomic_DNA"/>
</dbReference>
<comment type="caution">
    <text evidence="6">The sequence shown here is derived from an EMBL/GenBank/DDBJ whole genome shotgun (WGS) entry which is preliminary data.</text>
</comment>
<dbReference type="Gene3D" id="3.40.190.10">
    <property type="entry name" value="Periplasmic binding protein-like II"/>
    <property type="match status" value="2"/>
</dbReference>